<dbReference type="Gramene" id="TraesCS5D03G0459500.1">
    <property type="protein sequence ID" value="TraesCS5D03G0459500.1.CDS"/>
    <property type="gene ID" value="TraesCS5D03G0459500"/>
</dbReference>
<dbReference type="EnsemblPlants" id="TraesCS5D02G193600.1">
    <property type="protein sequence ID" value="TraesCS5D02G193600.1"/>
    <property type="gene ID" value="TraesCS5D02G193600"/>
</dbReference>
<feature type="signal peptide" evidence="2">
    <location>
        <begin position="1"/>
        <end position="21"/>
    </location>
</feature>
<sequence length="472" mass="53557">MVLFPFLGAFVLAATAVHVAGQQEGFLSIDCGLDARFSRRKDTYTNIAYISDSPYVDGGENHRVAADQESSTNDVSLLTLRSFPSGLRNCYTLPTESGAKYLVRMEFFHGRYDGKSSPLSLQFDLHLGTNYWDTVTLQDTTDDWWSEAIFVAWSSWVPVCLLNTGTGTPFVNTVELRPLGASLYPDVTIDESISMYRRANMGGNFTLFPDDPYDRYWGSETSSSWANLSTKKHIQQDDNSVAVPVLVLQAAVSTINNVIVLNVGTWRVYKRSFEFKFFLHFTDIQNTQLRRFDLYVNDEQWLQTYSPPYLDISYIYSSAWNKTTDGKYNITLAASPTSVLLPMINAYEVYNNIPHDTPRTSTKDFDTMMAIKLEYGVKKNWMGDPCFPAKYRWNGVNCSDLTNNITRIISLDLSNSNLTGLVSDNFTLLTELQLLDLSRNNLNGPIPYSLCKRNARSLVVRYESEEDMCKKQ</sequence>
<comment type="subcellular location">
    <subcellularLocation>
        <location evidence="1">Membrane</location>
        <topology evidence="1">Single-pass membrane protein</topology>
    </subcellularLocation>
</comment>
<dbReference type="AlphaFoldDB" id="A0A3B6MQU3"/>
<feature type="chain" id="PRO_5043177764" description="Malectin-like domain-containing protein" evidence="2">
    <location>
        <begin position="22"/>
        <end position="472"/>
    </location>
</feature>
<evidence type="ECO:0000313" key="4">
    <source>
        <dbReference type="EnsemblPlants" id="TraesCS5D02G193600.1"/>
    </source>
</evidence>
<dbReference type="OrthoDB" id="785492at2759"/>
<evidence type="ECO:0000256" key="2">
    <source>
        <dbReference type="SAM" id="SignalP"/>
    </source>
</evidence>
<evidence type="ECO:0000259" key="3">
    <source>
        <dbReference type="Pfam" id="PF12819"/>
    </source>
</evidence>
<reference evidence="4" key="1">
    <citation type="submission" date="2018-08" db="EMBL/GenBank/DDBJ databases">
        <authorList>
            <person name="Rossello M."/>
        </authorList>
    </citation>
    <scope>NUCLEOTIDE SEQUENCE [LARGE SCALE GENOMIC DNA]</scope>
    <source>
        <strain evidence="4">cv. Chinese Spring</strain>
    </source>
</reference>
<dbReference type="OMA" id="NIKTTHG"/>
<dbReference type="Proteomes" id="UP000019116">
    <property type="component" value="Chromosome 5D"/>
</dbReference>
<organism evidence="4">
    <name type="scientific">Triticum aestivum</name>
    <name type="common">Wheat</name>
    <dbReference type="NCBI Taxonomy" id="4565"/>
    <lineage>
        <taxon>Eukaryota</taxon>
        <taxon>Viridiplantae</taxon>
        <taxon>Streptophyta</taxon>
        <taxon>Embryophyta</taxon>
        <taxon>Tracheophyta</taxon>
        <taxon>Spermatophyta</taxon>
        <taxon>Magnoliopsida</taxon>
        <taxon>Liliopsida</taxon>
        <taxon>Poales</taxon>
        <taxon>Poaceae</taxon>
        <taxon>BOP clade</taxon>
        <taxon>Pooideae</taxon>
        <taxon>Triticodae</taxon>
        <taxon>Triticeae</taxon>
        <taxon>Triticinae</taxon>
        <taxon>Triticum</taxon>
    </lineage>
</organism>
<dbReference type="Gramene" id="TraesKAR5D01G0215230.1">
    <property type="protein sequence ID" value="cds.TraesKAR5D01G0215230.1"/>
    <property type="gene ID" value="TraesKAR5D01G0215230"/>
</dbReference>
<reference evidence="4" key="2">
    <citation type="submission" date="2018-10" db="UniProtKB">
        <authorList>
            <consortium name="EnsemblPlants"/>
        </authorList>
    </citation>
    <scope>IDENTIFICATION</scope>
</reference>
<keyword evidence="5" id="KW-1185">Reference proteome</keyword>
<keyword evidence="2" id="KW-0732">Signal</keyword>
<dbReference type="PANTHER" id="PTHR45631:SF6">
    <property type="entry name" value="OS09G0352000 PROTEIN"/>
    <property type="match status" value="1"/>
</dbReference>
<dbReference type="InterPro" id="IPR032675">
    <property type="entry name" value="LRR_dom_sf"/>
</dbReference>
<evidence type="ECO:0000313" key="5">
    <source>
        <dbReference type="Proteomes" id="UP000019116"/>
    </source>
</evidence>
<proteinExistence type="predicted"/>
<dbReference type="PANTHER" id="PTHR45631">
    <property type="entry name" value="OS07G0107800 PROTEIN-RELATED"/>
    <property type="match status" value="1"/>
</dbReference>
<dbReference type="Gramene" id="TraesRN5D0100479400.1">
    <property type="protein sequence ID" value="TraesRN5D0100479400.1"/>
    <property type="gene ID" value="TraesRN5D0100479400"/>
</dbReference>
<feature type="domain" description="Malectin-like" evidence="3">
    <location>
        <begin position="29"/>
        <end position="351"/>
    </location>
</feature>
<dbReference type="Gene3D" id="3.80.10.10">
    <property type="entry name" value="Ribonuclease Inhibitor"/>
    <property type="match status" value="1"/>
</dbReference>
<dbReference type="STRING" id="4565.A0A3B6MQU3"/>
<dbReference type="SUPFAM" id="SSF52058">
    <property type="entry name" value="L domain-like"/>
    <property type="match status" value="1"/>
</dbReference>
<evidence type="ECO:0000256" key="1">
    <source>
        <dbReference type="ARBA" id="ARBA00004167"/>
    </source>
</evidence>
<dbReference type="Pfam" id="PF12819">
    <property type="entry name" value="Malectin_like"/>
    <property type="match status" value="1"/>
</dbReference>
<name>A0A3B6MQU3_WHEAT</name>
<dbReference type="Gramene" id="TraesCS5D02G193600.1">
    <property type="protein sequence ID" value="TraesCS5D02G193600.1"/>
    <property type="gene ID" value="TraesCS5D02G193600"/>
</dbReference>
<dbReference type="InterPro" id="IPR024788">
    <property type="entry name" value="Malectin-like_Carb-bd_dom"/>
</dbReference>
<accession>A0A3B6MQU3</accession>
<dbReference type="SMR" id="A0A3B6MQU3"/>
<dbReference type="PRINTS" id="PR00019">
    <property type="entry name" value="LEURICHRPT"/>
</dbReference>
<dbReference type="GO" id="GO:0016020">
    <property type="term" value="C:membrane"/>
    <property type="evidence" value="ECO:0007669"/>
    <property type="project" value="UniProtKB-SubCell"/>
</dbReference>
<protein>
    <recommendedName>
        <fullName evidence="3">Malectin-like domain-containing protein</fullName>
    </recommendedName>
</protein>